<name>A0A218X1G5_PUNGR</name>
<evidence type="ECO:0000256" key="4">
    <source>
        <dbReference type="ARBA" id="ARBA00023163"/>
    </source>
</evidence>
<evidence type="ECO:0000256" key="1">
    <source>
        <dbReference type="ARBA" id="ARBA00004123"/>
    </source>
</evidence>
<dbReference type="GO" id="GO:0045892">
    <property type="term" value="P:negative regulation of DNA-templated transcription"/>
    <property type="evidence" value="ECO:0007669"/>
    <property type="project" value="UniProtKB-UniRule"/>
</dbReference>
<gene>
    <name evidence="9" type="ORF">CDL15_Pgr003216</name>
    <name evidence="10" type="ORF">CRG98_042065</name>
</gene>
<sequence>MKLSLPFLSKTTEEDIDNTSISYSLPWPWPYYCHRPRTLSFRTATDDPGNVFKTINTAYSVYGSREDLESHTEEGETEPPESEDSDELSIIEMAVRGLRSSERLFFEPGETRSILEELKRDCKFPLIKDSLVMSMESQDPYVDFRKSMEDMVRAYGLKEWEDLKGLLDWYLRVNGKANHGHILGAFVDLLVLIQTQEATSYPSTSTADRRRRHHDYNSSPTPSSPLSLCTSSASSSSSSNSLSTPSVSIFEPEERCGGGGTSVVPCLSFEVAEEFEIR</sequence>
<evidence type="ECO:0000313" key="12">
    <source>
        <dbReference type="Proteomes" id="UP000233551"/>
    </source>
</evidence>
<evidence type="ECO:0000313" key="10">
    <source>
        <dbReference type="EMBL" id="PKI37552.1"/>
    </source>
</evidence>
<evidence type="ECO:0000313" key="11">
    <source>
        <dbReference type="Proteomes" id="UP000197138"/>
    </source>
</evidence>
<dbReference type="NCBIfam" id="TIGR01568">
    <property type="entry name" value="A_thal_3678"/>
    <property type="match status" value="1"/>
</dbReference>
<reference evidence="9" key="2">
    <citation type="submission" date="2017-06" db="EMBL/GenBank/DDBJ databases">
        <title>The pomegranate genome and the genomics of punicalagin biosynthesis.</title>
        <authorList>
            <person name="Xu C."/>
        </authorList>
    </citation>
    <scope>NUCLEOTIDE SEQUENCE [LARGE SCALE GENOMIC DNA]</scope>
    <source>
        <tissue evidence="9">Fresh leaf</tissue>
    </source>
</reference>
<keyword evidence="4 6" id="KW-0804">Transcription</keyword>
<keyword evidence="3 6" id="KW-0805">Transcription regulation</keyword>
<dbReference type="Pfam" id="PF04844">
    <property type="entry name" value="Ovate"/>
    <property type="match status" value="1"/>
</dbReference>
<reference evidence="10 12" key="3">
    <citation type="submission" date="2017-11" db="EMBL/GenBank/DDBJ databases">
        <title>De-novo sequencing of pomegranate (Punica granatum L.) genome.</title>
        <authorList>
            <person name="Akparov Z."/>
            <person name="Amiraslanov A."/>
            <person name="Hajiyeva S."/>
            <person name="Abbasov M."/>
            <person name="Kaur K."/>
            <person name="Hamwieh A."/>
            <person name="Solovyev V."/>
            <person name="Salamov A."/>
            <person name="Braich B."/>
            <person name="Kosarev P."/>
            <person name="Mahmoud A."/>
            <person name="Hajiyev E."/>
            <person name="Babayeva S."/>
            <person name="Izzatullayeva V."/>
            <person name="Mammadov A."/>
            <person name="Mammadov A."/>
            <person name="Sharifova S."/>
            <person name="Ojaghi J."/>
            <person name="Eynullazada K."/>
            <person name="Bayramov B."/>
            <person name="Abdulazimova A."/>
            <person name="Shahmuradov I."/>
        </authorList>
    </citation>
    <scope>NUCLEOTIDE SEQUENCE [LARGE SCALE GENOMIC DNA]</scope>
    <source>
        <strain evidence="10">AG2017</strain>
        <strain evidence="12">cv. AG2017</strain>
        <tissue evidence="10">Leaf</tissue>
    </source>
</reference>
<evidence type="ECO:0000256" key="7">
    <source>
        <dbReference type="SAM" id="MobiDB-lite"/>
    </source>
</evidence>
<evidence type="ECO:0000256" key="3">
    <source>
        <dbReference type="ARBA" id="ARBA00023015"/>
    </source>
</evidence>
<evidence type="ECO:0000259" key="8">
    <source>
        <dbReference type="PROSITE" id="PS51754"/>
    </source>
</evidence>
<reference evidence="11" key="1">
    <citation type="journal article" date="2017" name="Plant J.">
        <title>The pomegranate (Punica granatum L.) genome and the genomics of punicalagin biosynthesis.</title>
        <authorList>
            <person name="Qin G."/>
            <person name="Xu C."/>
            <person name="Ming R."/>
            <person name="Tang H."/>
            <person name="Guyot R."/>
            <person name="Kramer E.M."/>
            <person name="Hu Y."/>
            <person name="Yi X."/>
            <person name="Qi Y."/>
            <person name="Xu X."/>
            <person name="Gao Z."/>
            <person name="Pan H."/>
            <person name="Jian J."/>
            <person name="Tian Y."/>
            <person name="Yue Z."/>
            <person name="Xu Y."/>
        </authorList>
    </citation>
    <scope>NUCLEOTIDE SEQUENCE [LARGE SCALE GENOMIC DNA]</scope>
    <source>
        <strain evidence="11">cv. Dabenzi</strain>
    </source>
</reference>
<evidence type="ECO:0000313" key="9">
    <source>
        <dbReference type="EMBL" id="OWM79045.1"/>
    </source>
</evidence>
<keyword evidence="5 6" id="KW-0539">Nucleus</keyword>
<proteinExistence type="predicted"/>
<dbReference type="GeneID" id="116195040"/>
<dbReference type="OrthoDB" id="689823at2759"/>
<dbReference type="Proteomes" id="UP000233551">
    <property type="component" value="Unassembled WGS sequence"/>
</dbReference>
<feature type="compositionally biased region" description="Acidic residues" evidence="7">
    <location>
        <begin position="75"/>
        <end position="87"/>
    </location>
</feature>
<feature type="region of interest" description="Disordered" evidence="7">
    <location>
        <begin position="64"/>
        <end position="87"/>
    </location>
</feature>
<protein>
    <recommendedName>
        <fullName evidence="6">Transcription repressor</fullName>
    </recommendedName>
    <alternativeName>
        <fullName evidence="6">Ovate family protein</fullName>
    </alternativeName>
</protein>
<evidence type="ECO:0000256" key="6">
    <source>
        <dbReference type="RuleBase" id="RU367028"/>
    </source>
</evidence>
<dbReference type="InterPro" id="IPR038933">
    <property type="entry name" value="Ovate"/>
</dbReference>
<dbReference type="GO" id="GO:0005634">
    <property type="term" value="C:nucleus"/>
    <property type="evidence" value="ECO:0007669"/>
    <property type="project" value="UniProtKB-SubCell"/>
</dbReference>
<comment type="function">
    <text evidence="6">Transcriptional repressor that regulates multiple aspects of plant growth and development.</text>
</comment>
<dbReference type="AlphaFoldDB" id="A0A218X1G5"/>
<evidence type="ECO:0000256" key="5">
    <source>
        <dbReference type="ARBA" id="ARBA00023242"/>
    </source>
</evidence>
<organism evidence="9 11">
    <name type="scientific">Punica granatum</name>
    <name type="common">Pomegranate</name>
    <dbReference type="NCBI Taxonomy" id="22663"/>
    <lineage>
        <taxon>Eukaryota</taxon>
        <taxon>Viridiplantae</taxon>
        <taxon>Streptophyta</taxon>
        <taxon>Embryophyta</taxon>
        <taxon>Tracheophyta</taxon>
        <taxon>Spermatophyta</taxon>
        <taxon>Magnoliopsida</taxon>
        <taxon>eudicotyledons</taxon>
        <taxon>Gunneridae</taxon>
        <taxon>Pentapetalae</taxon>
        <taxon>rosids</taxon>
        <taxon>malvids</taxon>
        <taxon>Myrtales</taxon>
        <taxon>Lythraceae</taxon>
        <taxon>Punica</taxon>
    </lineage>
</organism>
<dbReference type="STRING" id="22663.A0A218X1G5"/>
<feature type="compositionally biased region" description="Low complexity" evidence="7">
    <location>
        <begin position="218"/>
        <end position="248"/>
    </location>
</feature>
<dbReference type="PANTHER" id="PTHR33057">
    <property type="entry name" value="TRANSCRIPTION REPRESSOR OFP7-RELATED"/>
    <property type="match status" value="1"/>
</dbReference>
<keyword evidence="2 6" id="KW-0678">Repressor</keyword>
<dbReference type="InterPro" id="IPR006458">
    <property type="entry name" value="Ovate_C"/>
</dbReference>
<dbReference type="PROSITE" id="PS51754">
    <property type="entry name" value="OVATE"/>
    <property type="match status" value="1"/>
</dbReference>
<dbReference type="PANTHER" id="PTHR33057:SF26">
    <property type="entry name" value="TRANSCRIPTION REPRESSOR OFP13"/>
    <property type="match status" value="1"/>
</dbReference>
<keyword evidence="12" id="KW-1185">Reference proteome</keyword>
<dbReference type="EMBL" id="PGOL01004351">
    <property type="protein sequence ID" value="PKI37552.1"/>
    <property type="molecule type" value="Genomic_DNA"/>
</dbReference>
<comment type="caution">
    <text evidence="9">The sequence shown here is derived from an EMBL/GenBank/DDBJ whole genome shotgun (WGS) entry which is preliminary data.</text>
</comment>
<dbReference type="Proteomes" id="UP000197138">
    <property type="component" value="Unassembled WGS sequence"/>
</dbReference>
<comment type="subcellular location">
    <subcellularLocation>
        <location evidence="1 6">Nucleus</location>
    </subcellularLocation>
</comment>
<feature type="region of interest" description="Disordered" evidence="7">
    <location>
        <begin position="201"/>
        <end position="260"/>
    </location>
</feature>
<dbReference type="EMBL" id="MTKT01002492">
    <property type="protein sequence ID" value="OWM79045.1"/>
    <property type="molecule type" value="Genomic_DNA"/>
</dbReference>
<feature type="compositionally biased region" description="Basic and acidic residues" evidence="7">
    <location>
        <begin position="64"/>
        <end position="74"/>
    </location>
</feature>
<accession>A0A218X1G5</accession>
<evidence type="ECO:0000256" key="2">
    <source>
        <dbReference type="ARBA" id="ARBA00022491"/>
    </source>
</evidence>
<feature type="domain" description="OVATE" evidence="8">
    <location>
        <begin position="133"/>
        <end position="192"/>
    </location>
</feature>